<name>I0IDI2_PHYMF</name>
<proteinExistence type="predicted"/>
<organism evidence="3 4">
    <name type="scientific">Phycisphaera mikurensis (strain NBRC 102666 / KCTC 22515 / FYK2301M01)</name>
    <dbReference type="NCBI Taxonomy" id="1142394"/>
    <lineage>
        <taxon>Bacteria</taxon>
        <taxon>Pseudomonadati</taxon>
        <taxon>Planctomycetota</taxon>
        <taxon>Phycisphaerae</taxon>
        <taxon>Phycisphaerales</taxon>
        <taxon>Phycisphaeraceae</taxon>
        <taxon>Phycisphaera</taxon>
    </lineage>
</organism>
<dbReference type="Pfam" id="PF07589">
    <property type="entry name" value="PEP-CTERM"/>
    <property type="match status" value="1"/>
</dbReference>
<feature type="domain" description="Ice-binding protein C-terminal" evidence="2">
    <location>
        <begin position="206"/>
        <end position="226"/>
    </location>
</feature>
<dbReference type="EMBL" id="AP012338">
    <property type="protein sequence ID" value="BAM03320.1"/>
    <property type="molecule type" value="Genomic_DNA"/>
</dbReference>
<sequence length="231" mass="23393">MEMKTMTAFSCRVAALACVLPLAAASAQVNVAILQSDLGLQVDEAANGLFSTSGGPDLPGFQVRRFDVLPDLAERSGRLSFDTSTLPLDRFDVVGVELDFTVTSFTSTGTGSTPNSGVDVSGFSLDDSPFVILGSDPGATLLASTAADELGRFSLDLGAAAAALVAEGDGFGVAFRGQGDTNVSIAGPGAIPFGDRPVLAVSLQEIPEPATGLLAAAGLACLGRRRARVAG</sequence>
<evidence type="ECO:0000259" key="2">
    <source>
        <dbReference type="Pfam" id="PF07589"/>
    </source>
</evidence>
<keyword evidence="1" id="KW-0732">Signal</keyword>
<dbReference type="KEGG" id="phm:PSMK_11610"/>
<protein>
    <recommendedName>
        <fullName evidence="2">Ice-binding protein C-terminal domain-containing protein</fullName>
    </recommendedName>
</protein>
<feature type="chain" id="PRO_5003629609" description="Ice-binding protein C-terminal domain-containing protein" evidence="1">
    <location>
        <begin position="32"/>
        <end position="231"/>
    </location>
</feature>
<evidence type="ECO:0000256" key="1">
    <source>
        <dbReference type="SAM" id="SignalP"/>
    </source>
</evidence>
<dbReference type="STRING" id="1142394.PSMK_11610"/>
<dbReference type="Proteomes" id="UP000007881">
    <property type="component" value="Chromosome"/>
</dbReference>
<gene>
    <name evidence="3" type="ordered locus">PSMK_11610</name>
</gene>
<dbReference type="HOGENOM" id="CLU_1198888_0_0_0"/>
<accession>I0IDI2</accession>
<evidence type="ECO:0000313" key="3">
    <source>
        <dbReference type="EMBL" id="BAM03320.1"/>
    </source>
</evidence>
<keyword evidence="4" id="KW-1185">Reference proteome</keyword>
<dbReference type="InterPro" id="IPR013424">
    <property type="entry name" value="Ice-binding_C"/>
</dbReference>
<feature type="signal peptide" evidence="1">
    <location>
        <begin position="1"/>
        <end position="31"/>
    </location>
</feature>
<evidence type="ECO:0000313" key="4">
    <source>
        <dbReference type="Proteomes" id="UP000007881"/>
    </source>
</evidence>
<dbReference type="AlphaFoldDB" id="I0IDI2"/>
<reference evidence="3 4" key="1">
    <citation type="submission" date="2012-02" db="EMBL/GenBank/DDBJ databases">
        <title>Complete genome sequence of Phycisphaera mikurensis NBRC 102666.</title>
        <authorList>
            <person name="Ankai A."/>
            <person name="Hosoyama A."/>
            <person name="Terui Y."/>
            <person name="Sekine M."/>
            <person name="Fukai R."/>
            <person name="Kato Y."/>
            <person name="Nakamura S."/>
            <person name="Yamada-Narita S."/>
            <person name="Kawakoshi A."/>
            <person name="Fukunaga Y."/>
            <person name="Yamazaki S."/>
            <person name="Fujita N."/>
        </authorList>
    </citation>
    <scope>NUCLEOTIDE SEQUENCE [LARGE SCALE GENOMIC DNA]</scope>
    <source>
        <strain evidence="4">NBRC 102666 / KCTC 22515 / FYK2301M01</strain>
    </source>
</reference>